<accession>A0A7V8NPX5</accession>
<dbReference type="GO" id="GO:0018189">
    <property type="term" value="P:pyrroloquinoline quinone biosynthetic process"/>
    <property type="evidence" value="ECO:0007669"/>
    <property type="project" value="UniProtKB-UniPathway"/>
</dbReference>
<reference evidence="4" key="1">
    <citation type="submission" date="2020-06" db="EMBL/GenBank/DDBJ databases">
        <title>Legume-microbial interactions unlock mineral nutrients during tropical forest succession.</title>
        <authorList>
            <person name="Epihov D.Z."/>
        </authorList>
    </citation>
    <scope>NUCLEOTIDE SEQUENCE [LARGE SCALE GENOMIC DNA]</scope>
    <source>
        <strain evidence="4">Pan2503</strain>
    </source>
</reference>
<dbReference type="Gene3D" id="1.10.10.1150">
    <property type="entry name" value="Coenzyme PQQ synthesis protein D (PqqD)"/>
    <property type="match status" value="1"/>
</dbReference>
<dbReference type="NCBIfam" id="TIGR03859">
    <property type="entry name" value="PQQ_PqqD"/>
    <property type="match status" value="1"/>
</dbReference>
<proteinExistence type="predicted"/>
<comment type="subunit">
    <text evidence="2">Monomer. Interacts with PqqE.</text>
</comment>
<evidence type="ECO:0000256" key="3">
    <source>
        <dbReference type="ARBA" id="ARBA00022905"/>
    </source>
</evidence>
<evidence type="ECO:0000256" key="1">
    <source>
        <dbReference type="ARBA" id="ARBA00004886"/>
    </source>
</evidence>
<protein>
    <submittedName>
        <fullName evidence="4">Pyrroloquinoline quinone biosynthesis peptide chaperone PqqD</fullName>
    </submittedName>
</protein>
<dbReference type="GO" id="GO:0048038">
    <property type="term" value="F:quinone binding"/>
    <property type="evidence" value="ECO:0007669"/>
    <property type="project" value="InterPro"/>
</dbReference>
<evidence type="ECO:0000256" key="2">
    <source>
        <dbReference type="ARBA" id="ARBA00011741"/>
    </source>
</evidence>
<comment type="caution">
    <text evidence="4">The sequence shown here is derived from an EMBL/GenBank/DDBJ whole genome shotgun (WGS) entry which is preliminary data.</text>
</comment>
<organism evidence="4 5">
    <name type="scientific">Candidatus Acidiferrum panamense</name>
    <dbReference type="NCBI Taxonomy" id="2741543"/>
    <lineage>
        <taxon>Bacteria</taxon>
        <taxon>Pseudomonadati</taxon>
        <taxon>Acidobacteriota</taxon>
        <taxon>Terriglobia</taxon>
        <taxon>Candidatus Acidiferrales</taxon>
        <taxon>Candidatus Acidiferrum</taxon>
    </lineage>
</organism>
<dbReference type="InterPro" id="IPR041881">
    <property type="entry name" value="PqqD_sf"/>
</dbReference>
<dbReference type="UniPathway" id="UPA00539"/>
<dbReference type="InterPro" id="IPR008792">
    <property type="entry name" value="PQQD"/>
</dbReference>
<name>A0A7V8NPX5_9BACT</name>
<evidence type="ECO:0000313" key="5">
    <source>
        <dbReference type="Proteomes" id="UP000567293"/>
    </source>
</evidence>
<sequence length="92" mass="10374">MSVDLNSRPRFAAGCRMAENNNQHVLLMPERALRLNGPSLEIVSRCDGKHTVAQIVGELQLLYSKAEPRKVEQDILGYLALLQKERALDFEP</sequence>
<dbReference type="AlphaFoldDB" id="A0A7V8NPX5"/>
<dbReference type="EMBL" id="JACDQQ010000955">
    <property type="protein sequence ID" value="MBA0085301.1"/>
    <property type="molecule type" value="Genomic_DNA"/>
</dbReference>
<evidence type="ECO:0000313" key="4">
    <source>
        <dbReference type="EMBL" id="MBA0085301.1"/>
    </source>
</evidence>
<comment type="pathway">
    <text evidence="1">Cofactor biosynthesis; pyrroloquinoline quinone biosynthesis.</text>
</comment>
<dbReference type="InterPro" id="IPR022479">
    <property type="entry name" value="PqqD_bac"/>
</dbReference>
<dbReference type="Proteomes" id="UP000567293">
    <property type="component" value="Unassembled WGS sequence"/>
</dbReference>
<keyword evidence="5" id="KW-1185">Reference proteome</keyword>
<gene>
    <name evidence="4" type="primary">pqqD</name>
    <name evidence="4" type="ORF">HRJ53_09910</name>
</gene>
<dbReference type="Pfam" id="PF05402">
    <property type="entry name" value="PqqD"/>
    <property type="match status" value="1"/>
</dbReference>
<keyword evidence="3" id="KW-0884">PQQ biosynthesis</keyword>